<reference evidence="8 9" key="1">
    <citation type="submission" date="2018-12" db="EMBL/GenBank/DDBJ databases">
        <title>Alloscrdovia theropitheci sp. nov: a novel taxon from the feces of the bleeding-herat monkey (Theropithecus geleda).</title>
        <authorList>
            <person name="Modesto M."/>
        </authorList>
    </citation>
    <scope>NUCLEOTIDE SEQUENCE [LARGE SCALE GENOMIC DNA]</scope>
    <source>
        <strain evidence="8 9">GLDI4/2</strain>
    </source>
</reference>
<dbReference type="InterPro" id="IPR004776">
    <property type="entry name" value="Mem_transp_PIN-like"/>
</dbReference>
<keyword evidence="5 7" id="KW-1133">Transmembrane helix</keyword>
<organism evidence="8 9">
    <name type="scientific">Alloscardovia theropitheci</name>
    <dbReference type="NCBI Taxonomy" id="2496842"/>
    <lineage>
        <taxon>Bacteria</taxon>
        <taxon>Bacillati</taxon>
        <taxon>Actinomycetota</taxon>
        <taxon>Actinomycetes</taxon>
        <taxon>Bifidobacteriales</taxon>
        <taxon>Bifidobacteriaceae</taxon>
        <taxon>Alloscardovia</taxon>
    </lineage>
</organism>
<dbReference type="RefSeq" id="WP_131283005.1">
    <property type="nucleotide sequence ID" value="NZ_RXLP01000002.1"/>
</dbReference>
<evidence type="ECO:0000256" key="4">
    <source>
        <dbReference type="ARBA" id="ARBA00022692"/>
    </source>
</evidence>
<dbReference type="PANTHER" id="PTHR36838">
    <property type="entry name" value="AUXIN EFFLUX CARRIER FAMILY PROTEIN"/>
    <property type="match status" value="1"/>
</dbReference>
<feature type="transmembrane region" description="Helical" evidence="7">
    <location>
        <begin position="262"/>
        <end position="282"/>
    </location>
</feature>
<evidence type="ECO:0000313" key="9">
    <source>
        <dbReference type="Proteomes" id="UP000291289"/>
    </source>
</evidence>
<evidence type="ECO:0000256" key="6">
    <source>
        <dbReference type="ARBA" id="ARBA00023136"/>
    </source>
</evidence>
<accession>A0A4R0QWV3</accession>
<keyword evidence="4 7" id="KW-0812">Transmembrane</keyword>
<dbReference type="PANTHER" id="PTHR36838:SF3">
    <property type="entry name" value="TRANSPORTER AUXIN EFFLUX CARRIER EC FAMILY"/>
    <property type="match status" value="1"/>
</dbReference>
<dbReference type="EMBL" id="RXLP01000002">
    <property type="protein sequence ID" value="TCD54947.1"/>
    <property type="molecule type" value="Genomic_DNA"/>
</dbReference>
<feature type="transmembrane region" description="Helical" evidence="7">
    <location>
        <begin position="294"/>
        <end position="315"/>
    </location>
</feature>
<dbReference type="AlphaFoldDB" id="A0A4R0QWV3"/>
<comment type="caution">
    <text evidence="8">The sequence shown here is derived from an EMBL/GenBank/DDBJ whole genome shotgun (WGS) entry which is preliminary data.</text>
</comment>
<keyword evidence="9" id="KW-1185">Reference proteome</keyword>
<keyword evidence="6 7" id="KW-0472">Membrane</keyword>
<feature type="transmembrane region" description="Helical" evidence="7">
    <location>
        <begin position="234"/>
        <end position="256"/>
    </location>
</feature>
<dbReference type="Proteomes" id="UP000291289">
    <property type="component" value="Unassembled WGS sequence"/>
</dbReference>
<evidence type="ECO:0000256" key="2">
    <source>
        <dbReference type="ARBA" id="ARBA00022448"/>
    </source>
</evidence>
<gene>
    <name evidence="8" type="ORF">EJ419_00700</name>
</gene>
<dbReference type="GO" id="GO:0055085">
    <property type="term" value="P:transmembrane transport"/>
    <property type="evidence" value="ECO:0007669"/>
    <property type="project" value="InterPro"/>
</dbReference>
<comment type="subcellular location">
    <subcellularLocation>
        <location evidence="1">Membrane</location>
        <topology evidence="1">Multi-pass membrane protein</topology>
    </subcellularLocation>
</comment>
<keyword evidence="2" id="KW-0813">Transport</keyword>
<sequence>MLNVLLNAMSFVMIICIGYTLRRLKFLPESSSAVLKKILINLTLPSAIIVNFAKNSLSSGSIMLLLAAIGLAANIIMIILAMILTRRSSTQRQALYMLCMPSMNIGAFCIPFVQSFLPALGTVTACMFDVGNSIACTGGTYAFTSQYVSAKAHTAKSTNLLGGFNTKDFIHRLLTSTPLMTYCFMFTLTVCGLHLPHSLITLISPISQANIFIAMLMIGTMIRIDFRREYIYDILTIVGLRHIFSIILAAFCYFVLPWELVIRQALVVVAFAPLSVIAPAYTGLCGGDEGKASTINSITLILSIIEITIFLLIMAQ</sequence>
<evidence type="ECO:0000256" key="7">
    <source>
        <dbReference type="SAM" id="Phobius"/>
    </source>
</evidence>
<evidence type="ECO:0000256" key="3">
    <source>
        <dbReference type="ARBA" id="ARBA00022475"/>
    </source>
</evidence>
<protein>
    <recommendedName>
        <fullName evidence="10">Transporter</fullName>
    </recommendedName>
</protein>
<feature type="transmembrane region" description="Helical" evidence="7">
    <location>
        <begin position="179"/>
        <end position="196"/>
    </location>
</feature>
<keyword evidence="3" id="KW-1003">Cell membrane</keyword>
<feature type="transmembrane region" description="Helical" evidence="7">
    <location>
        <begin position="59"/>
        <end position="83"/>
    </location>
</feature>
<proteinExistence type="predicted"/>
<feature type="transmembrane region" description="Helical" evidence="7">
    <location>
        <begin position="202"/>
        <end position="222"/>
    </location>
</feature>
<dbReference type="OrthoDB" id="3238334at2"/>
<evidence type="ECO:0000313" key="8">
    <source>
        <dbReference type="EMBL" id="TCD54947.1"/>
    </source>
</evidence>
<evidence type="ECO:0000256" key="1">
    <source>
        <dbReference type="ARBA" id="ARBA00004141"/>
    </source>
</evidence>
<evidence type="ECO:0008006" key="10">
    <source>
        <dbReference type="Google" id="ProtNLM"/>
    </source>
</evidence>
<evidence type="ECO:0000256" key="5">
    <source>
        <dbReference type="ARBA" id="ARBA00022989"/>
    </source>
</evidence>
<feature type="transmembrane region" description="Helical" evidence="7">
    <location>
        <begin position="6"/>
        <end position="22"/>
    </location>
</feature>
<name>A0A4R0QWV3_9BIFI</name>
<dbReference type="Pfam" id="PF03547">
    <property type="entry name" value="Mem_trans"/>
    <property type="match status" value="1"/>
</dbReference>
<dbReference type="GO" id="GO:0016020">
    <property type="term" value="C:membrane"/>
    <property type="evidence" value="ECO:0007669"/>
    <property type="project" value="UniProtKB-SubCell"/>
</dbReference>